<evidence type="ECO:0000256" key="6">
    <source>
        <dbReference type="ARBA" id="ARBA00022842"/>
    </source>
</evidence>
<dbReference type="FunFam" id="3.40.50.300:FF:006178">
    <property type="entry name" value="Guanine nucleotide-binding protein G(s) subunit alpha isoforms short"/>
    <property type="match status" value="1"/>
</dbReference>
<dbReference type="GO" id="GO:0003924">
    <property type="term" value="F:GTPase activity"/>
    <property type="evidence" value="ECO:0007669"/>
    <property type="project" value="InterPro"/>
</dbReference>
<dbReference type="InterPro" id="IPR001019">
    <property type="entry name" value="Gprotein_alpha_su"/>
</dbReference>
<evidence type="ECO:0000256" key="5">
    <source>
        <dbReference type="ARBA" id="ARBA00022741"/>
    </source>
</evidence>
<evidence type="ECO:0000256" key="3">
    <source>
        <dbReference type="ARBA" id="ARBA00011356"/>
    </source>
</evidence>
<evidence type="ECO:0000256" key="1">
    <source>
        <dbReference type="ARBA" id="ARBA00003069"/>
    </source>
</evidence>
<dbReference type="GO" id="GO:0046872">
    <property type="term" value="F:metal ion binding"/>
    <property type="evidence" value="ECO:0007669"/>
    <property type="project" value="UniProtKB-KW"/>
</dbReference>
<proteinExistence type="inferred from homology"/>
<evidence type="ECO:0000256" key="2">
    <source>
        <dbReference type="ARBA" id="ARBA00007172"/>
    </source>
</evidence>
<dbReference type="AlphaFoldDB" id="A0AAV2RA75"/>
<feature type="binding site" evidence="10">
    <location>
        <position position="179"/>
    </location>
    <ligand>
        <name>Mg(2+)</name>
        <dbReference type="ChEBI" id="CHEBI:18420"/>
    </ligand>
</feature>
<feature type="binding site" evidence="9">
    <location>
        <begin position="275"/>
        <end position="278"/>
    </location>
    <ligand>
        <name>GTP</name>
        <dbReference type="ChEBI" id="CHEBI:37565"/>
    </ligand>
</feature>
<accession>A0AAV2RA75</accession>
<organism evidence="11 12">
    <name type="scientific">Meganyctiphanes norvegica</name>
    <name type="common">Northern krill</name>
    <name type="synonym">Thysanopoda norvegica</name>
    <dbReference type="NCBI Taxonomy" id="48144"/>
    <lineage>
        <taxon>Eukaryota</taxon>
        <taxon>Metazoa</taxon>
        <taxon>Ecdysozoa</taxon>
        <taxon>Arthropoda</taxon>
        <taxon>Crustacea</taxon>
        <taxon>Multicrustacea</taxon>
        <taxon>Malacostraca</taxon>
        <taxon>Eumalacostraca</taxon>
        <taxon>Eucarida</taxon>
        <taxon>Euphausiacea</taxon>
        <taxon>Euphausiidae</taxon>
        <taxon>Meganyctiphanes</taxon>
    </lineage>
</organism>
<dbReference type="InterPro" id="IPR011025">
    <property type="entry name" value="GproteinA_insert"/>
</dbReference>
<dbReference type="Gene3D" id="3.40.50.300">
    <property type="entry name" value="P-loop containing nucleotide triphosphate hydrolases"/>
    <property type="match status" value="1"/>
</dbReference>
<dbReference type="EMBL" id="CAXKWB010019274">
    <property type="protein sequence ID" value="CAL4121790.1"/>
    <property type="molecule type" value="Genomic_DNA"/>
</dbReference>
<reference evidence="11 12" key="1">
    <citation type="submission" date="2024-05" db="EMBL/GenBank/DDBJ databases">
        <authorList>
            <person name="Wallberg A."/>
        </authorList>
    </citation>
    <scope>NUCLEOTIDE SEQUENCE [LARGE SCALE GENOMIC DNA]</scope>
</reference>
<evidence type="ECO:0000256" key="7">
    <source>
        <dbReference type="ARBA" id="ARBA00023134"/>
    </source>
</evidence>
<keyword evidence="7 9" id="KW-0342">GTP-binding</keyword>
<dbReference type="SUPFAM" id="SSF52540">
    <property type="entry name" value="P-loop containing nucleoside triphosphate hydrolases"/>
    <property type="match status" value="1"/>
</dbReference>
<gene>
    <name evidence="11" type="ORF">MNOR_LOCUS22652</name>
</gene>
<dbReference type="GO" id="GO:0005834">
    <property type="term" value="C:heterotrimeric G-protein complex"/>
    <property type="evidence" value="ECO:0007669"/>
    <property type="project" value="TreeGrafter"/>
</dbReference>
<keyword evidence="5 9" id="KW-0547">Nucleotide-binding</keyword>
<dbReference type="PANTHER" id="PTHR10218">
    <property type="entry name" value="GTP-BINDING PROTEIN ALPHA SUBUNIT"/>
    <property type="match status" value="1"/>
</dbReference>
<feature type="binding site" evidence="9">
    <location>
        <position position="367"/>
    </location>
    <ligand>
        <name>GTP</name>
        <dbReference type="ChEBI" id="CHEBI:37565"/>
    </ligand>
</feature>
<feature type="binding site" evidence="9">
    <location>
        <begin position="173"/>
        <end position="179"/>
    </location>
    <ligand>
        <name>GTP</name>
        <dbReference type="ChEBI" id="CHEBI:37565"/>
    </ligand>
</feature>
<dbReference type="GO" id="GO:0001664">
    <property type="term" value="F:G protein-coupled receptor binding"/>
    <property type="evidence" value="ECO:0007669"/>
    <property type="project" value="TreeGrafter"/>
</dbReference>
<dbReference type="PRINTS" id="PR00318">
    <property type="entry name" value="GPROTEINA"/>
</dbReference>
<feature type="binding site" evidence="10">
    <location>
        <position position="46"/>
    </location>
    <ligand>
        <name>Mg(2+)</name>
        <dbReference type="ChEBI" id="CHEBI:18420"/>
    </ligand>
</feature>
<comment type="function">
    <text evidence="1">Guanine nucleotide-binding proteins (G proteins) are involved as modulators or transducers in various transmembrane signaling systems.</text>
</comment>
<comment type="subunit">
    <text evidence="3">G proteins are composed of 3 units; alpha, beta and gamma. The alpha chain contains the guanine nucleotide binding site.</text>
</comment>
<dbReference type="GO" id="GO:0005737">
    <property type="term" value="C:cytoplasm"/>
    <property type="evidence" value="ECO:0007669"/>
    <property type="project" value="TreeGrafter"/>
</dbReference>
<protein>
    <recommendedName>
        <fullName evidence="13">G protein alpha subunit</fullName>
    </recommendedName>
</protein>
<dbReference type="CDD" id="cd00066">
    <property type="entry name" value="G-alpha"/>
    <property type="match status" value="1"/>
</dbReference>
<dbReference type="SUPFAM" id="SSF47895">
    <property type="entry name" value="Transducin (alpha subunit), insertion domain"/>
    <property type="match status" value="1"/>
</dbReference>
<dbReference type="GO" id="GO:0007191">
    <property type="term" value="P:adenylate cyclase-activating dopamine receptor signaling pathway"/>
    <property type="evidence" value="ECO:0007669"/>
    <property type="project" value="TreeGrafter"/>
</dbReference>
<comment type="caution">
    <text evidence="11">The sequence shown here is derived from an EMBL/GenBank/DDBJ whole genome shotgun (WGS) entry which is preliminary data.</text>
</comment>
<comment type="similarity">
    <text evidence="2">Belongs to the G-alpha family. G(s) subfamily.</text>
</comment>
<keyword evidence="6 10" id="KW-0460">Magnesium</keyword>
<evidence type="ECO:0000313" key="11">
    <source>
        <dbReference type="EMBL" id="CAL4121790.1"/>
    </source>
</evidence>
<keyword evidence="8" id="KW-0807">Transducer</keyword>
<keyword evidence="4 10" id="KW-0479">Metal-binding</keyword>
<dbReference type="PROSITE" id="PS51882">
    <property type="entry name" value="G_ALPHA"/>
    <property type="match status" value="1"/>
</dbReference>
<dbReference type="PANTHER" id="PTHR10218:SF367">
    <property type="entry name" value="GUANINE NUCLEOTIDE-BINDING PROTEIN G(F) SUBUNIT ALPHA"/>
    <property type="match status" value="1"/>
</dbReference>
<feature type="binding site" evidence="9">
    <location>
        <begin position="206"/>
        <end position="210"/>
    </location>
    <ligand>
        <name>GTP</name>
        <dbReference type="ChEBI" id="CHEBI:37565"/>
    </ligand>
</feature>
<dbReference type="Gene3D" id="1.10.400.10">
    <property type="entry name" value="GI Alpha 1, domain 2-like"/>
    <property type="match status" value="1"/>
</dbReference>
<evidence type="ECO:0008006" key="13">
    <source>
        <dbReference type="Google" id="ProtNLM"/>
    </source>
</evidence>
<dbReference type="InterPro" id="IPR027417">
    <property type="entry name" value="P-loop_NTPase"/>
</dbReference>
<evidence type="ECO:0000256" key="10">
    <source>
        <dbReference type="PIRSR" id="PIRSR601019-2"/>
    </source>
</evidence>
<evidence type="ECO:0000256" key="9">
    <source>
        <dbReference type="PIRSR" id="PIRSR601019-1"/>
    </source>
</evidence>
<evidence type="ECO:0000313" key="12">
    <source>
        <dbReference type="Proteomes" id="UP001497623"/>
    </source>
</evidence>
<evidence type="ECO:0000256" key="8">
    <source>
        <dbReference type="ARBA" id="ARBA00023224"/>
    </source>
</evidence>
<dbReference type="GO" id="GO:0031683">
    <property type="term" value="F:G-protein beta/gamma-subunit complex binding"/>
    <property type="evidence" value="ECO:0007669"/>
    <property type="project" value="InterPro"/>
</dbReference>
<dbReference type="FunFam" id="1.10.400.10:FF:000010">
    <property type="entry name" value="Guanine nucleotide-binding protein alpha-13 subunit"/>
    <property type="match status" value="1"/>
</dbReference>
<dbReference type="Pfam" id="PF00503">
    <property type="entry name" value="G-alpha"/>
    <property type="match status" value="1"/>
</dbReference>
<feature type="binding site" evidence="9">
    <location>
        <begin position="42"/>
        <end position="47"/>
    </location>
    <ligand>
        <name>GTP</name>
        <dbReference type="ChEBI" id="CHEBI:37565"/>
    </ligand>
</feature>
<name>A0AAV2RA75_MEGNR</name>
<dbReference type="SMART" id="SM00275">
    <property type="entry name" value="G_alpha"/>
    <property type="match status" value="1"/>
</dbReference>
<evidence type="ECO:0000256" key="4">
    <source>
        <dbReference type="ARBA" id="ARBA00022723"/>
    </source>
</evidence>
<dbReference type="GO" id="GO:0007606">
    <property type="term" value="P:sensory perception of chemical stimulus"/>
    <property type="evidence" value="ECO:0007669"/>
    <property type="project" value="TreeGrafter"/>
</dbReference>
<dbReference type="Proteomes" id="UP001497623">
    <property type="component" value="Unassembled WGS sequence"/>
</dbReference>
<dbReference type="GO" id="GO:0005525">
    <property type="term" value="F:GTP binding"/>
    <property type="evidence" value="ECO:0007669"/>
    <property type="project" value="UniProtKB-KW"/>
</dbReference>
<sequence length="395" mass="46020">MGFRICGSDPERRKSKEIEKKINTWMKDYNKVMKMLLLGAGESGKTTIIKQMKILHINGFSKEEFAEKRCEVRSNIFESITTLLSQLDKQGLQLQISDSLIAAEYIRNNPPENPDDMTQQYYTCVQQLWRDGSIQNVYNMQNKYQLIDCAKYFLDKIDVIRDVSYEPSEQDILYSRKRTTDIQEIQFEMKIPKKFGGGKQLFKLFDVGGQRGERKKWVQLFDGIQVVLFLVSASSFDMRIAEDETTNRFQESLELFEFVWTTRFLREAGTIIFLNKQDILKQKIIEEKKNIGDYFPEYQNYKLDPKDKDIGENEDYLRTRCFIRDKFMGIAKTAGMATGPQRVKMAPGFSIAVEEKPRHCYSHFTTATDTNNVKLVFDDVHSMIITRNLSALGIQ</sequence>
<keyword evidence="12" id="KW-1185">Reference proteome</keyword>